<dbReference type="WBParaSite" id="SMUV_0000716701-mRNA-1">
    <property type="protein sequence ID" value="SMUV_0000716701-mRNA-1"/>
    <property type="gene ID" value="SMUV_0000716701"/>
</dbReference>
<dbReference type="InterPro" id="IPR022408">
    <property type="entry name" value="Acyl-CoA-binding_prot_CS"/>
</dbReference>
<dbReference type="GO" id="GO:0005737">
    <property type="term" value="C:cytoplasm"/>
    <property type="evidence" value="ECO:0007669"/>
    <property type="project" value="TreeGrafter"/>
</dbReference>
<comment type="function">
    <text evidence="2">Binds medium- and long-chain acyl-CoA esters with very high affinity and may function as an intracellular carrier of acyl-CoA esters.</text>
</comment>
<dbReference type="PROSITE" id="PS51228">
    <property type="entry name" value="ACB_2"/>
    <property type="match status" value="1"/>
</dbReference>
<accession>A0A0N5AR34</accession>
<dbReference type="InterPro" id="IPR014352">
    <property type="entry name" value="FERM/acyl-CoA-bd_prot_sf"/>
</dbReference>
<reference evidence="5" key="1">
    <citation type="submission" date="2017-02" db="UniProtKB">
        <authorList>
            <consortium name="WormBaseParasite"/>
        </authorList>
    </citation>
    <scope>IDENTIFICATION</scope>
</reference>
<dbReference type="GO" id="GO:0000062">
    <property type="term" value="F:fatty-acyl-CoA binding"/>
    <property type="evidence" value="ECO:0007669"/>
    <property type="project" value="InterPro"/>
</dbReference>
<dbReference type="STRING" id="451379.A0A0N5AR34"/>
<evidence type="ECO:0000313" key="4">
    <source>
        <dbReference type="Proteomes" id="UP000046393"/>
    </source>
</evidence>
<name>A0A0N5AR34_9BILA</name>
<organism evidence="4 5">
    <name type="scientific">Syphacia muris</name>
    <dbReference type="NCBI Taxonomy" id="451379"/>
    <lineage>
        <taxon>Eukaryota</taxon>
        <taxon>Metazoa</taxon>
        <taxon>Ecdysozoa</taxon>
        <taxon>Nematoda</taxon>
        <taxon>Chromadorea</taxon>
        <taxon>Rhabditida</taxon>
        <taxon>Spirurina</taxon>
        <taxon>Oxyuridomorpha</taxon>
        <taxon>Oxyuroidea</taxon>
        <taxon>Oxyuridae</taxon>
        <taxon>Syphacia</taxon>
    </lineage>
</organism>
<dbReference type="PROSITE" id="PS00880">
    <property type="entry name" value="ACB_1"/>
    <property type="match status" value="1"/>
</dbReference>
<dbReference type="InterPro" id="IPR035984">
    <property type="entry name" value="Acyl-CoA-binding_sf"/>
</dbReference>
<proteinExistence type="predicted"/>
<dbReference type="GO" id="GO:0019915">
    <property type="term" value="P:lipid storage"/>
    <property type="evidence" value="ECO:0007669"/>
    <property type="project" value="UniProtKB-ARBA"/>
</dbReference>
<dbReference type="InterPro" id="IPR000582">
    <property type="entry name" value="Acyl-CoA-binding_protein"/>
</dbReference>
<dbReference type="PRINTS" id="PR00689">
    <property type="entry name" value="ACOABINDINGP"/>
</dbReference>
<feature type="domain" description="ACB" evidence="3">
    <location>
        <begin position="3"/>
        <end position="92"/>
    </location>
</feature>
<keyword evidence="4" id="KW-1185">Reference proteome</keyword>
<dbReference type="PANTHER" id="PTHR23310:SF77">
    <property type="entry name" value="LD25952P"/>
    <property type="match status" value="1"/>
</dbReference>
<protein>
    <submittedName>
        <fullName evidence="5">ACB domain-containing protein</fullName>
    </submittedName>
</protein>
<dbReference type="PANTHER" id="PTHR23310">
    <property type="entry name" value="ACYL-COA-BINDING PROTEIN, ACBP"/>
    <property type="match status" value="1"/>
</dbReference>
<dbReference type="AlphaFoldDB" id="A0A0N5AR34"/>
<dbReference type="Gene3D" id="1.20.80.10">
    <property type="match status" value="1"/>
</dbReference>
<evidence type="ECO:0000259" key="3">
    <source>
        <dbReference type="PROSITE" id="PS51228"/>
    </source>
</evidence>
<keyword evidence="1" id="KW-0446">Lipid-binding</keyword>
<evidence type="ECO:0000313" key="5">
    <source>
        <dbReference type="WBParaSite" id="SMUV_0000716701-mRNA-1"/>
    </source>
</evidence>
<dbReference type="FunFam" id="1.20.80.10:FF:000010">
    <property type="entry name" value="Acyl-CoA-binding domain-containing protein 5"/>
    <property type="match status" value="1"/>
</dbReference>
<sequence>MSLDEKFDVAVKTVQKLPKSGSLNPTTEQKLRFYSLYKQGTIGPNENPKPSFYQLIEKSKWEAWKALGDMDKSEAKKLYVEELLKMIDELHKSLHVEEWLEQEGTDPELKNLFAALGR</sequence>
<dbReference type="GO" id="GO:0006631">
    <property type="term" value="P:fatty acid metabolic process"/>
    <property type="evidence" value="ECO:0007669"/>
    <property type="project" value="TreeGrafter"/>
</dbReference>
<dbReference type="SUPFAM" id="SSF47027">
    <property type="entry name" value="Acyl-CoA binding protein"/>
    <property type="match status" value="1"/>
</dbReference>
<evidence type="ECO:0000256" key="1">
    <source>
        <dbReference type="ARBA" id="ARBA00023121"/>
    </source>
</evidence>
<evidence type="ECO:0000256" key="2">
    <source>
        <dbReference type="ARBA" id="ARBA00059808"/>
    </source>
</evidence>
<dbReference type="Pfam" id="PF00887">
    <property type="entry name" value="ACBP"/>
    <property type="match status" value="1"/>
</dbReference>
<dbReference type="Proteomes" id="UP000046393">
    <property type="component" value="Unplaced"/>
</dbReference>